<dbReference type="SMART" id="SM00886">
    <property type="entry name" value="Dabb"/>
    <property type="match status" value="1"/>
</dbReference>
<dbReference type="SUPFAM" id="SSF54909">
    <property type="entry name" value="Dimeric alpha+beta barrel"/>
    <property type="match status" value="1"/>
</dbReference>
<dbReference type="PANTHER" id="PTHR37832:SF1">
    <property type="entry name" value="STRESS-RESPONSE A_B BARREL DOMAIN-CONTAINING PROTEIN"/>
    <property type="match status" value="1"/>
</dbReference>
<gene>
    <name evidence="2" type="ORF">CMN54_09830</name>
</gene>
<evidence type="ECO:0000313" key="3">
    <source>
        <dbReference type="Proteomes" id="UP000226525"/>
    </source>
</evidence>
<organism evidence="2 3">
    <name type="scientific">SAR324 cluster bacterium</name>
    <dbReference type="NCBI Taxonomy" id="2024889"/>
    <lineage>
        <taxon>Bacteria</taxon>
        <taxon>Deltaproteobacteria</taxon>
        <taxon>SAR324 cluster</taxon>
    </lineage>
</organism>
<proteinExistence type="predicted"/>
<dbReference type="InterPro" id="IPR013097">
    <property type="entry name" value="Dabb"/>
</dbReference>
<dbReference type="EMBL" id="NZEX01000110">
    <property type="protein sequence ID" value="MAH63726.1"/>
    <property type="molecule type" value="Genomic_DNA"/>
</dbReference>
<protein>
    <submittedName>
        <fullName evidence="2">Stress responsive protein</fullName>
    </submittedName>
</protein>
<dbReference type="Proteomes" id="UP000226525">
    <property type="component" value="Unassembled WGS sequence"/>
</dbReference>
<reference evidence="3" key="1">
    <citation type="submission" date="2017-09" db="EMBL/GenBank/DDBJ databases">
        <title>The Reconstruction of 2,631 Draft Metagenome-Assembled Genomes from the Global Oceans.</title>
        <authorList>
            <person name="Tully B.J."/>
            <person name="Graham E.D."/>
            <person name="Heidelberg J.F."/>
        </authorList>
    </citation>
    <scope>NUCLEOTIDE SEQUENCE [LARGE SCALE GENOMIC DNA]</scope>
</reference>
<name>A0A2D6YKJ9_9DELT</name>
<dbReference type="Gene3D" id="3.30.70.100">
    <property type="match status" value="1"/>
</dbReference>
<feature type="domain" description="Stress-response A/B barrel" evidence="1">
    <location>
        <begin position="2"/>
        <end position="93"/>
    </location>
</feature>
<dbReference type="InterPro" id="IPR011008">
    <property type="entry name" value="Dimeric_a/b-barrel"/>
</dbReference>
<dbReference type="Pfam" id="PF07876">
    <property type="entry name" value="Dabb"/>
    <property type="match status" value="1"/>
</dbReference>
<comment type="caution">
    <text evidence="2">The sequence shown here is derived from an EMBL/GenBank/DDBJ whole genome shotgun (WGS) entry which is preliminary data.</text>
</comment>
<dbReference type="PANTHER" id="PTHR37832">
    <property type="entry name" value="BLL2683 PROTEIN"/>
    <property type="match status" value="1"/>
</dbReference>
<dbReference type="AlphaFoldDB" id="A0A2D6YKJ9"/>
<accession>A0A2D6YKJ9</accession>
<sequence>MVTHLVLFRLKEKNQQRSKQLVDAFAGLPEKIEEIQRLTVGEDFKETPKSFDVALSVEFENREALSAFSVHPEYVPVLDLIHEICSEHAVVDMELESN</sequence>
<dbReference type="PROSITE" id="PS51502">
    <property type="entry name" value="S_R_A_B_BARREL"/>
    <property type="match status" value="1"/>
</dbReference>
<evidence type="ECO:0000259" key="1">
    <source>
        <dbReference type="PROSITE" id="PS51502"/>
    </source>
</evidence>
<evidence type="ECO:0000313" key="2">
    <source>
        <dbReference type="EMBL" id="MAH63726.1"/>
    </source>
</evidence>